<organism evidence="3 4">
    <name type="scientific">Psilopogon haemacephalus</name>
    <name type="common">coppersmith barbet</name>
    <dbReference type="NCBI Taxonomy" id="2585815"/>
    <lineage>
        <taxon>Eukaryota</taxon>
        <taxon>Metazoa</taxon>
        <taxon>Chordata</taxon>
        <taxon>Craniata</taxon>
        <taxon>Vertebrata</taxon>
        <taxon>Euteleostomi</taxon>
        <taxon>Archelosauria</taxon>
        <taxon>Archosauria</taxon>
        <taxon>Dinosauria</taxon>
        <taxon>Saurischia</taxon>
        <taxon>Theropoda</taxon>
        <taxon>Coelurosauria</taxon>
        <taxon>Aves</taxon>
        <taxon>Neognathae</taxon>
        <taxon>Neoaves</taxon>
        <taxon>Telluraves</taxon>
        <taxon>Coraciimorphae</taxon>
        <taxon>Piciformes</taxon>
        <taxon>Megalaimidae</taxon>
        <taxon>Psilopogon</taxon>
    </lineage>
</organism>
<dbReference type="OrthoDB" id="8936120at2759"/>
<dbReference type="InterPro" id="IPR037055">
    <property type="entry name" value="MHC_I-like_Ag-recog_sf"/>
</dbReference>
<dbReference type="GO" id="GO:0006955">
    <property type="term" value="P:immune response"/>
    <property type="evidence" value="ECO:0007669"/>
    <property type="project" value="TreeGrafter"/>
</dbReference>
<dbReference type="AlphaFoldDB" id="A0A7K9CRQ4"/>
<dbReference type="SUPFAM" id="SSF54452">
    <property type="entry name" value="MHC antigen-recognition domain"/>
    <property type="match status" value="1"/>
</dbReference>
<evidence type="ECO:0000256" key="1">
    <source>
        <dbReference type="ARBA" id="ARBA00023180"/>
    </source>
</evidence>
<evidence type="ECO:0000313" key="3">
    <source>
        <dbReference type="EMBL" id="NXG54035.1"/>
    </source>
</evidence>
<feature type="non-terminal residue" evidence="3">
    <location>
        <position position="1"/>
    </location>
</feature>
<dbReference type="InterPro" id="IPR011161">
    <property type="entry name" value="MHC_I-like_Ag-recog"/>
</dbReference>
<keyword evidence="4" id="KW-1185">Reference proteome</keyword>
<dbReference type="Pfam" id="PF00129">
    <property type="entry name" value="MHC_I"/>
    <property type="match status" value="1"/>
</dbReference>
<protein>
    <submittedName>
        <fullName evidence="3">HA1F protein</fullName>
    </submittedName>
</protein>
<feature type="non-terminal residue" evidence="3">
    <location>
        <position position="77"/>
    </location>
</feature>
<keyword evidence="1" id="KW-0325">Glycoprotein</keyword>
<comment type="caution">
    <text evidence="3">The sequence shown here is derived from an EMBL/GenBank/DDBJ whole genome shotgun (WGS) entry which is preliminary data.</text>
</comment>
<dbReference type="PANTHER" id="PTHR16675:SF235">
    <property type="entry name" value="SHKT DOMAIN-CONTAINING PROTEIN"/>
    <property type="match status" value="1"/>
</dbReference>
<dbReference type="GO" id="GO:0009897">
    <property type="term" value="C:external side of plasma membrane"/>
    <property type="evidence" value="ECO:0007669"/>
    <property type="project" value="TreeGrafter"/>
</dbReference>
<gene>
    <name evidence="3" type="primary">Ha1f_2</name>
    <name evidence="3" type="ORF">PSIHAE_R14985</name>
</gene>
<dbReference type="GO" id="GO:0005615">
    <property type="term" value="C:extracellular space"/>
    <property type="evidence" value="ECO:0007669"/>
    <property type="project" value="TreeGrafter"/>
</dbReference>
<dbReference type="Gene3D" id="3.30.500.10">
    <property type="entry name" value="MHC class I-like antigen recognition-like"/>
    <property type="match status" value="1"/>
</dbReference>
<dbReference type="PANTHER" id="PTHR16675">
    <property type="entry name" value="MHC CLASS I-RELATED"/>
    <property type="match status" value="1"/>
</dbReference>
<name>A0A7K9CRQ4_9PICI</name>
<sequence>SLRYFHVAVAEPSPGLPQFVSVGYVDGVPIARYDSDRRRMEPQREWMEANLGQQYWDGQTQIGQHNQEIYHLNLDRV</sequence>
<proteinExistence type="predicted"/>
<dbReference type="InterPro" id="IPR050208">
    <property type="entry name" value="MHC_class-I_related"/>
</dbReference>
<feature type="domain" description="MHC class I-like antigen recognition-like" evidence="2">
    <location>
        <begin position="1"/>
        <end position="76"/>
    </location>
</feature>
<dbReference type="InterPro" id="IPR011162">
    <property type="entry name" value="MHC_I/II-like_Ag-recog"/>
</dbReference>
<evidence type="ECO:0000313" key="4">
    <source>
        <dbReference type="Proteomes" id="UP000574528"/>
    </source>
</evidence>
<accession>A0A7K9CRQ4</accession>
<dbReference type="Proteomes" id="UP000574528">
    <property type="component" value="Unassembled WGS sequence"/>
</dbReference>
<reference evidence="3 4" key="1">
    <citation type="submission" date="2019-09" db="EMBL/GenBank/DDBJ databases">
        <title>Bird 10,000 Genomes (B10K) Project - Family phase.</title>
        <authorList>
            <person name="Zhang G."/>
        </authorList>
    </citation>
    <scope>NUCLEOTIDE SEQUENCE [LARGE SCALE GENOMIC DNA]</scope>
    <source>
        <strain evidence="3">B10K-DU-001-24</strain>
        <tissue evidence="3">Muscle</tissue>
    </source>
</reference>
<evidence type="ECO:0000259" key="2">
    <source>
        <dbReference type="Pfam" id="PF00129"/>
    </source>
</evidence>
<dbReference type="EMBL" id="VWZI01026543">
    <property type="protein sequence ID" value="NXG54035.1"/>
    <property type="molecule type" value="Genomic_DNA"/>
</dbReference>